<evidence type="ECO:0000256" key="8">
    <source>
        <dbReference type="ARBA" id="ARBA00023136"/>
    </source>
</evidence>
<evidence type="ECO:0000256" key="3">
    <source>
        <dbReference type="ARBA" id="ARBA00022670"/>
    </source>
</evidence>
<sequence length="413" mass="44891">MECLATCEEVGSQTLVAQAKVLLARLYVAMERTQDAIALLEDASPYVMEHGSWAMQAEVGLELAKAYFIVGDVKCKQTLERSKDAAVLAEDLQLSVEIGMVLARFHHVQQNWDARDRIAAECLEWTALLESNRERECIDCGDHTDPPYDMTKSTTANYLTCAEYSRCNSCESNNQCRVSQSYAEGSMWSALMVSELCWVGSLPAADGAADMNVSTMLSKYGVRFPIGCQTRETGLFISQKENGIMGMAQDPNTIVPYLVKSGVLKANMFSLCFADTGGTMVLGGVDTKLHIAPPIGWFTVEVLDILIGNVSLNLPPSWYNSGSTDSYMPSSVGSAFAALYKKMAHGVAYREDDAVLLHPADQRTLPAIQFVLRGMTKGSSVVLSLPPTQYYTTNADGTVANNVHFTQSSGGGT</sequence>
<keyword evidence="8" id="KW-0472">Membrane</keyword>
<dbReference type="AlphaFoldDB" id="A0A3R7CXT2"/>
<dbReference type="Gene3D" id="2.40.70.10">
    <property type="entry name" value="Acid Proteases"/>
    <property type="match status" value="2"/>
</dbReference>
<evidence type="ECO:0000256" key="6">
    <source>
        <dbReference type="ARBA" id="ARBA00022801"/>
    </source>
</evidence>
<comment type="similarity">
    <text evidence="2">Belongs to the peptidase A1 family.</text>
</comment>
<dbReference type="InterPro" id="IPR011990">
    <property type="entry name" value="TPR-like_helical_dom_sf"/>
</dbReference>
<evidence type="ECO:0000256" key="5">
    <source>
        <dbReference type="ARBA" id="ARBA00022729"/>
    </source>
</evidence>
<evidence type="ECO:0000256" key="2">
    <source>
        <dbReference type="ARBA" id="ARBA00007447"/>
    </source>
</evidence>
<dbReference type="VEuPathDB" id="FungiDB:H310_11848"/>
<keyword evidence="6" id="KW-0378">Hydrolase</keyword>
<evidence type="ECO:0000313" key="10">
    <source>
        <dbReference type="EMBL" id="RHY27618.1"/>
    </source>
</evidence>
<dbReference type="SUPFAM" id="SSF48452">
    <property type="entry name" value="TPR-like"/>
    <property type="match status" value="1"/>
</dbReference>
<dbReference type="InterPro" id="IPR001461">
    <property type="entry name" value="Aspartic_peptidase_A1"/>
</dbReference>
<dbReference type="PANTHER" id="PTHR13683">
    <property type="entry name" value="ASPARTYL PROTEASES"/>
    <property type="match status" value="1"/>
</dbReference>
<comment type="subcellular location">
    <subcellularLocation>
        <location evidence="1">Membrane</location>
    </subcellularLocation>
</comment>
<gene>
    <name evidence="10" type="ORF">DYB32_007277</name>
</gene>
<protein>
    <recommendedName>
        <fullName evidence="9">Xylanase inhibitor N-terminal domain-containing protein</fullName>
    </recommendedName>
</protein>
<evidence type="ECO:0000313" key="11">
    <source>
        <dbReference type="Proteomes" id="UP000285060"/>
    </source>
</evidence>
<dbReference type="EMBL" id="QUSY01000736">
    <property type="protein sequence ID" value="RHY27618.1"/>
    <property type="molecule type" value="Genomic_DNA"/>
</dbReference>
<proteinExistence type="inferred from homology"/>
<keyword evidence="3" id="KW-0645">Protease</keyword>
<evidence type="ECO:0000259" key="9">
    <source>
        <dbReference type="Pfam" id="PF14543"/>
    </source>
</evidence>
<dbReference type="Pfam" id="PF14543">
    <property type="entry name" value="TAXi_N"/>
    <property type="match status" value="1"/>
</dbReference>
<evidence type="ECO:0000256" key="1">
    <source>
        <dbReference type="ARBA" id="ARBA00004370"/>
    </source>
</evidence>
<feature type="domain" description="Xylanase inhibitor N-terminal" evidence="9">
    <location>
        <begin position="141"/>
        <end position="284"/>
    </location>
</feature>
<comment type="caution">
    <text evidence="10">The sequence shown here is derived from an EMBL/GenBank/DDBJ whole genome shotgun (WGS) entry which is preliminary data.</text>
</comment>
<dbReference type="Proteomes" id="UP000285060">
    <property type="component" value="Unassembled WGS sequence"/>
</dbReference>
<evidence type="ECO:0000256" key="7">
    <source>
        <dbReference type="ARBA" id="ARBA00022989"/>
    </source>
</evidence>
<name>A0A3R7CXT2_9STRA</name>
<keyword evidence="4" id="KW-0812">Transmembrane</keyword>
<organism evidence="10 11">
    <name type="scientific">Aphanomyces invadans</name>
    <dbReference type="NCBI Taxonomy" id="157072"/>
    <lineage>
        <taxon>Eukaryota</taxon>
        <taxon>Sar</taxon>
        <taxon>Stramenopiles</taxon>
        <taxon>Oomycota</taxon>
        <taxon>Saprolegniomycetes</taxon>
        <taxon>Saprolegniales</taxon>
        <taxon>Verrucalvaceae</taxon>
        <taxon>Aphanomyces</taxon>
    </lineage>
</organism>
<dbReference type="GO" id="GO:0006508">
    <property type="term" value="P:proteolysis"/>
    <property type="evidence" value="ECO:0007669"/>
    <property type="project" value="UniProtKB-KW"/>
</dbReference>
<evidence type="ECO:0000256" key="4">
    <source>
        <dbReference type="ARBA" id="ARBA00022692"/>
    </source>
</evidence>
<keyword evidence="11" id="KW-1185">Reference proteome</keyword>
<dbReference type="SUPFAM" id="SSF50630">
    <property type="entry name" value="Acid proteases"/>
    <property type="match status" value="1"/>
</dbReference>
<dbReference type="PANTHER" id="PTHR13683:SF375">
    <property type="entry name" value="PEPTIDASE A1 DOMAIN-CONTAINING PROTEIN"/>
    <property type="match status" value="1"/>
</dbReference>
<dbReference type="InterPro" id="IPR021109">
    <property type="entry name" value="Peptidase_aspartic_dom_sf"/>
</dbReference>
<accession>A0A3R7CXT2</accession>
<dbReference type="VEuPathDB" id="FungiDB:H310_11849"/>
<dbReference type="GO" id="GO:0004190">
    <property type="term" value="F:aspartic-type endopeptidase activity"/>
    <property type="evidence" value="ECO:0007669"/>
    <property type="project" value="InterPro"/>
</dbReference>
<dbReference type="GO" id="GO:0016020">
    <property type="term" value="C:membrane"/>
    <property type="evidence" value="ECO:0007669"/>
    <property type="project" value="UniProtKB-SubCell"/>
</dbReference>
<reference evidence="10 11" key="1">
    <citation type="submission" date="2018-08" db="EMBL/GenBank/DDBJ databases">
        <title>Aphanomyces genome sequencing and annotation.</title>
        <authorList>
            <person name="Minardi D."/>
            <person name="Oidtmann B."/>
            <person name="Van Der Giezen M."/>
            <person name="Studholme D.J."/>
        </authorList>
    </citation>
    <scope>NUCLEOTIDE SEQUENCE [LARGE SCALE GENOMIC DNA]</scope>
    <source>
        <strain evidence="10 11">NJM0002</strain>
    </source>
</reference>
<keyword evidence="5" id="KW-0732">Signal</keyword>
<keyword evidence="7" id="KW-1133">Transmembrane helix</keyword>
<dbReference type="InterPro" id="IPR032861">
    <property type="entry name" value="TAXi_N"/>
</dbReference>